<dbReference type="Gene3D" id="1.10.10.10">
    <property type="entry name" value="Winged helix-like DNA-binding domain superfamily/Winged helix DNA-binding domain"/>
    <property type="match status" value="1"/>
</dbReference>
<dbReference type="InterPro" id="IPR011991">
    <property type="entry name" value="ArsR-like_HTH"/>
</dbReference>
<comment type="caution">
    <text evidence="5">The sequence shown here is derived from an EMBL/GenBank/DDBJ whole genome shotgun (WGS) entry which is preliminary data.</text>
</comment>
<dbReference type="OrthoDB" id="2355600at2"/>
<dbReference type="Proteomes" id="UP000248066">
    <property type="component" value="Unassembled WGS sequence"/>
</dbReference>
<name>A0A2W0HJZ2_9BACI</name>
<evidence type="ECO:0000256" key="3">
    <source>
        <dbReference type="ARBA" id="ARBA00023163"/>
    </source>
</evidence>
<organism evidence="5 6">
    <name type="scientific">Alteribacter lacisalsi</name>
    <dbReference type="NCBI Taxonomy" id="2045244"/>
    <lineage>
        <taxon>Bacteria</taxon>
        <taxon>Bacillati</taxon>
        <taxon>Bacillota</taxon>
        <taxon>Bacilli</taxon>
        <taxon>Bacillales</taxon>
        <taxon>Bacillaceae</taxon>
        <taxon>Alteribacter</taxon>
    </lineage>
</organism>
<dbReference type="GO" id="GO:0003677">
    <property type="term" value="F:DNA binding"/>
    <property type="evidence" value="ECO:0007669"/>
    <property type="project" value="UniProtKB-KW"/>
</dbReference>
<keyword evidence="1" id="KW-0805">Transcription regulation</keyword>
<dbReference type="SUPFAM" id="SSF46785">
    <property type="entry name" value="Winged helix' DNA-binding domain"/>
    <property type="match status" value="1"/>
</dbReference>
<dbReference type="Pfam" id="PF01047">
    <property type="entry name" value="MarR"/>
    <property type="match status" value="1"/>
</dbReference>
<sequence>MKMEQTVLAIESLVVEVFLMIQHEFGTEYDNKLSSNQQMILYLIGRQDIHYVKDLSYQLNVSASAVSQMLSKLEQMGLVKRELNADNRRTVPFELDQKGIDLLEHMEQTRQMIMTKYLTKIPKEDLEHFRSVYERLRDLMLEEKERSRQ</sequence>
<evidence type="ECO:0000256" key="1">
    <source>
        <dbReference type="ARBA" id="ARBA00023015"/>
    </source>
</evidence>
<gene>
    <name evidence="5" type="ORF">CR205_01915</name>
</gene>
<dbReference type="SMART" id="SM00347">
    <property type="entry name" value="HTH_MARR"/>
    <property type="match status" value="1"/>
</dbReference>
<dbReference type="InterPro" id="IPR036388">
    <property type="entry name" value="WH-like_DNA-bd_sf"/>
</dbReference>
<dbReference type="PANTHER" id="PTHR42756">
    <property type="entry name" value="TRANSCRIPTIONAL REGULATOR, MARR"/>
    <property type="match status" value="1"/>
</dbReference>
<dbReference type="GO" id="GO:0003700">
    <property type="term" value="F:DNA-binding transcription factor activity"/>
    <property type="evidence" value="ECO:0007669"/>
    <property type="project" value="InterPro"/>
</dbReference>
<dbReference type="EMBL" id="PDOF01000001">
    <property type="protein sequence ID" value="PYZ97382.1"/>
    <property type="molecule type" value="Genomic_DNA"/>
</dbReference>
<dbReference type="PANTHER" id="PTHR42756:SF1">
    <property type="entry name" value="TRANSCRIPTIONAL REPRESSOR OF EMRAB OPERON"/>
    <property type="match status" value="1"/>
</dbReference>
<dbReference type="CDD" id="cd00090">
    <property type="entry name" value="HTH_ARSR"/>
    <property type="match status" value="1"/>
</dbReference>
<evidence type="ECO:0000256" key="2">
    <source>
        <dbReference type="ARBA" id="ARBA00023125"/>
    </source>
</evidence>
<protein>
    <recommendedName>
        <fullName evidence="4">HTH marR-type domain-containing protein</fullName>
    </recommendedName>
</protein>
<keyword evidence="6" id="KW-1185">Reference proteome</keyword>
<keyword evidence="3" id="KW-0804">Transcription</keyword>
<evidence type="ECO:0000313" key="5">
    <source>
        <dbReference type="EMBL" id="PYZ97382.1"/>
    </source>
</evidence>
<reference evidence="5 6" key="1">
    <citation type="submission" date="2017-10" db="EMBL/GenBank/DDBJ databases">
        <title>Bacillus sp. nov., a halophilic bacterium isolated from a Yangshapao Lake.</title>
        <authorList>
            <person name="Wang H."/>
        </authorList>
    </citation>
    <scope>NUCLEOTIDE SEQUENCE [LARGE SCALE GENOMIC DNA]</scope>
    <source>
        <strain evidence="5 6">YSP-3</strain>
    </source>
</reference>
<dbReference type="InterPro" id="IPR036390">
    <property type="entry name" value="WH_DNA-bd_sf"/>
</dbReference>
<feature type="domain" description="HTH marR-type" evidence="4">
    <location>
        <begin position="1"/>
        <end position="138"/>
    </location>
</feature>
<keyword evidence="2" id="KW-0238">DNA-binding</keyword>
<dbReference type="AlphaFoldDB" id="A0A2W0HJZ2"/>
<accession>A0A2W0HJZ2</accession>
<dbReference type="InterPro" id="IPR000835">
    <property type="entry name" value="HTH_MarR-typ"/>
</dbReference>
<dbReference type="RefSeq" id="WP_110516402.1">
    <property type="nucleotide sequence ID" value="NZ_PDOF01000001.1"/>
</dbReference>
<evidence type="ECO:0000259" key="4">
    <source>
        <dbReference type="PROSITE" id="PS50995"/>
    </source>
</evidence>
<evidence type="ECO:0000313" key="6">
    <source>
        <dbReference type="Proteomes" id="UP000248066"/>
    </source>
</evidence>
<proteinExistence type="predicted"/>
<dbReference type="PROSITE" id="PS50995">
    <property type="entry name" value="HTH_MARR_2"/>
    <property type="match status" value="1"/>
</dbReference>